<name>A0AAJ1RBQ8_9LACO</name>
<dbReference type="EMBL" id="SDWY01000002">
    <property type="protein sequence ID" value="MDN6899955.1"/>
    <property type="molecule type" value="Genomic_DNA"/>
</dbReference>
<dbReference type="GO" id="GO:0016757">
    <property type="term" value="F:glycosyltransferase activity"/>
    <property type="evidence" value="ECO:0007669"/>
    <property type="project" value="TreeGrafter"/>
</dbReference>
<dbReference type="Gene3D" id="3.40.50.2000">
    <property type="entry name" value="Glycogen Phosphorylase B"/>
    <property type="match status" value="2"/>
</dbReference>
<evidence type="ECO:0000313" key="3">
    <source>
        <dbReference type="EMBL" id="MDN6899955.1"/>
    </source>
</evidence>
<dbReference type="EMBL" id="CP029684">
    <property type="protein sequence ID" value="QAS69572.1"/>
    <property type="molecule type" value="Genomic_DNA"/>
</dbReference>
<reference evidence="4" key="3">
    <citation type="submission" date="2020-01" db="EMBL/GenBank/DDBJ databases">
        <authorList>
            <person name="Cousin F.J."/>
            <person name="Le Guellec R."/>
            <person name="Cretenet M."/>
        </authorList>
    </citation>
    <scope>NUCLEOTIDE SEQUENCE</scope>
    <source>
        <strain evidence="4">UCMA 15228</strain>
    </source>
</reference>
<dbReference type="Proteomes" id="UP001167919">
    <property type="component" value="Unassembled WGS sequence"/>
</dbReference>
<protein>
    <submittedName>
        <fullName evidence="3 4">Glycosyltransferase</fullName>
    </submittedName>
</protein>
<proteinExistence type="predicted"/>
<keyword evidence="1" id="KW-0808">Transferase</keyword>
<dbReference type="RefSeq" id="WP_128685797.1">
    <property type="nucleotide sequence ID" value="NZ_CP029684.2"/>
</dbReference>
<dbReference type="GO" id="GO:0009103">
    <property type="term" value="P:lipopolysaccharide biosynthetic process"/>
    <property type="evidence" value="ECO:0007669"/>
    <property type="project" value="TreeGrafter"/>
</dbReference>
<accession>A0AAJ1RBQ8</accession>
<reference evidence="4 5" key="1">
    <citation type="journal article" date="2019" name="Syst. Appl. Microbiol.">
        <title>Oenococcus sicerae sp. nov., isolated from French cider.</title>
        <authorList>
            <person name="Cousin F.J."/>
            <person name="Le Guellec R."/>
            <person name="Chagnot C."/>
            <person name="Goux D."/>
            <person name="Dalmasso M."/>
            <person name="Laplace J.M."/>
            <person name="Cretenet M."/>
        </authorList>
    </citation>
    <scope>NUCLEOTIDE SEQUENCE [LARGE SCALE GENOMIC DNA]</scope>
    <source>
        <strain evidence="4 5">UCMA 15228</strain>
    </source>
</reference>
<dbReference type="InterPro" id="IPR001296">
    <property type="entry name" value="Glyco_trans_1"/>
</dbReference>
<organism evidence="3 6">
    <name type="scientific">Oenococcus sicerae</name>
    <dbReference type="NCBI Taxonomy" id="2203724"/>
    <lineage>
        <taxon>Bacteria</taxon>
        <taxon>Bacillati</taxon>
        <taxon>Bacillota</taxon>
        <taxon>Bacilli</taxon>
        <taxon>Lactobacillales</taxon>
        <taxon>Lactobacillaceae</taxon>
        <taxon>Oenococcus</taxon>
    </lineage>
</organism>
<feature type="domain" description="Glycosyl transferase family 1" evidence="2">
    <location>
        <begin position="201"/>
        <end position="360"/>
    </location>
</feature>
<sequence length="382" mass="43544">MTKKILFVVNDLNIGGLQRVVSIIADALNALDDFESSIFIVRRNIPQFYSVESKLFYPRQAPNFLEKIDRKFCSLRNRFDENVSNQANQFLTVEKFLISSLLAKISKNNFDTVILTADYTAYAPFIKKAFPNLRVISWMHNNFDVYMDNYFKNIKQEFINGLQASDLVVSLTAYDAEHFAKYNSHSVEIANPVTIENPKGTISNLQKHVISWVGRTSDWQHKGTDYLLKIAAQLPDDWVISIAGDKDPLKMINVLDASDIQRAQQKLVYVGSLKGEALANHYVASSIFLMTSRWEGFGLVMAEAMSFGLPLVAFDQTGARSVTRDGEYGQLVKLGDVAEMNHQLSRLIGSQKLREQWQKKSLLRVQNYLLKEVIQKWVNILK</sequence>
<dbReference type="PANTHER" id="PTHR46401:SF2">
    <property type="entry name" value="GLYCOSYLTRANSFERASE WBBK-RELATED"/>
    <property type="match status" value="1"/>
</dbReference>
<evidence type="ECO:0000259" key="2">
    <source>
        <dbReference type="Pfam" id="PF00534"/>
    </source>
</evidence>
<dbReference type="PANTHER" id="PTHR46401">
    <property type="entry name" value="GLYCOSYLTRANSFERASE WBBK-RELATED"/>
    <property type="match status" value="1"/>
</dbReference>
<evidence type="ECO:0000313" key="6">
    <source>
        <dbReference type="Proteomes" id="UP001167919"/>
    </source>
</evidence>
<dbReference type="Pfam" id="PF00534">
    <property type="entry name" value="Glycos_transf_1"/>
    <property type="match status" value="1"/>
</dbReference>
<dbReference type="Proteomes" id="UP000286907">
    <property type="component" value="Chromosome"/>
</dbReference>
<evidence type="ECO:0000313" key="5">
    <source>
        <dbReference type="Proteomes" id="UP000286907"/>
    </source>
</evidence>
<gene>
    <name evidence="4" type="ORF">DLJ48_03060</name>
    <name evidence="3" type="ORF">EVC35_02895</name>
</gene>
<dbReference type="SUPFAM" id="SSF53756">
    <property type="entry name" value="UDP-Glycosyltransferase/glycogen phosphorylase"/>
    <property type="match status" value="1"/>
</dbReference>
<reference evidence="3" key="2">
    <citation type="submission" date="2019-01" db="EMBL/GenBank/DDBJ databases">
        <title>Oenococcus sicerae UCMA17102.</title>
        <authorList>
            <person name="Cousin F.J."/>
            <person name="Le Guellec R."/>
            <person name="Cretenet M."/>
        </authorList>
    </citation>
    <scope>NUCLEOTIDE SEQUENCE</scope>
    <source>
        <strain evidence="3">UCMA17102</strain>
    </source>
</reference>
<keyword evidence="5" id="KW-1185">Reference proteome</keyword>
<evidence type="ECO:0000313" key="4">
    <source>
        <dbReference type="EMBL" id="QAS69572.1"/>
    </source>
</evidence>
<dbReference type="AlphaFoldDB" id="A0AAJ1RBQ8"/>
<evidence type="ECO:0000256" key="1">
    <source>
        <dbReference type="ARBA" id="ARBA00022679"/>
    </source>
</evidence>